<accession>A0ABM9PJV9</accession>
<dbReference type="PANTHER" id="PTHR30146:SF109">
    <property type="entry name" value="HTH-TYPE TRANSCRIPTIONAL REGULATOR GALS"/>
    <property type="match status" value="1"/>
</dbReference>
<keyword evidence="3" id="KW-0804">Transcription</keyword>
<sequence>MNYNVTLKEIALKSGVSVSTVSKALNDSHEISTLTKERVSKIAKSLNYRPNFFAKNLKKRENYIIGVILPDLKNDFFSNLLVGITEETSMKKHRIMVYQTCNSPEKEMIYTKLLSEDIIDGLIISPSLFPQRHAEDNKYLIRLSEKHLPIIVINKMVNSIVHSNKKLVKDSNGLKLGKDLVNNLLDKIKHYNLQLDVS</sequence>
<evidence type="ECO:0000256" key="1">
    <source>
        <dbReference type="ARBA" id="ARBA00023015"/>
    </source>
</evidence>
<dbReference type="CDD" id="cd01392">
    <property type="entry name" value="HTH_LacI"/>
    <property type="match status" value="1"/>
</dbReference>
<dbReference type="InterPro" id="IPR028082">
    <property type="entry name" value="Peripla_BP_I"/>
</dbReference>
<gene>
    <name evidence="6" type="ORF">T190115A13A_10081</name>
</gene>
<keyword evidence="1" id="KW-0805">Transcription regulation</keyword>
<keyword evidence="7" id="KW-1185">Reference proteome</keyword>
<dbReference type="PROSITE" id="PS00356">
    <property type="entry name" value="HTH_LACI_1"/>
    <property type="match status" value="1"/>
</dbReference>
<dbReference type="Gene3D" id="3.40.50.2300">
    <property type="match status" value="1"/>
</dbReference>
<protein>
    <submittedName>
        <fullName evidence="6">Transcriptional regulator, LacI family</fullName>
    </submittedName>
</protein>
<dbReference type="RefSeq" id="WP_348706911.1">
    <property type="nucleotide sequence ID" value="NZ_CAXIYA010000039.1"/>
</dbReference>
<proteinExistence type="predicted"/>
<evidence type="ECO:0000259" key="4">
    <source>
        <dbReference type="PROSITE" id="PS50932"/>
    </source>
</evidence>
<feature type="domain" description="HTH cro/C1-type" evidence="5">
    <location>
        <begin position="4"/>
        <end position="53"/>
    </location>
</feature>
<name>A0ABM9PJV9_9FLAO</name>
<dbReference type="PANTHER" id="PTHR30146">
    <property type="entry name" value="LACI-RELATED TRANSCRIPTIONAL REPRESSOR"/>
    <property type="match status" value="1"/>
</dbReference>
<dbReference type="PROSITE" id="PS50932">
    <property type="entry name" value="HTH_LACI_2"/>
    <property type="match status" value="1"/>
</dbReference>
<comment type="caution">
    <text evidence="6">The sequence shown here is derived from an EMBL/GenBank/DDBJ whole genome shotgun (WGS) entry which is preliminary data.</text>
</comment>
<dbReference type="PROSITE" id="PS50943">
    <property type="entry name" value="HTH_CROC1"/>
    <property type="match status" value="1"/>
</dbReference>
<dbReference type="Pfam" id="PF00356">
    <property type="entry name" value="LacI"/>
    <property type="match status" value="1"/>
</dbReference>
<dbReference type="SUPFAM" id="SSF53822">
    <property type="entry name" value="Periplasmic binding protein-like I"/>
    <property type="match status" value="1"/>
</dbReference>
<dbReference type="InterPro" id="IPR010982">
    <property type="entry name" value="Lambda_DNA-bd_dom_sf"/>
</dbReference>
<dbReference type="SMART" id="SM00354">
    <property type="entry name" value="HTH_LACI"/>
    <property type="match status" value="1"/>
</dbReference>
<evidence type="ECO:0000259" key="5">
    <source>
        <dbReference type="PROSITE" id="PS50943"/>
    </source>
</evidence>
<dbReference type="Proteomes" id="UP001497602">
    <property type="component" value="Unassembled WGS sequence"/>
</dbReference>
<evidence type="ECO:0000313" key="6">
    <source>
        <dbReference type="EMBL" id="CAL2105925.1"/>
    </source>
</evidence>
<keyword evidence="2" id="KW-0238">DNA-binding</keyword>
<reference evidence="6 7" key="1">
    <citation type="submission" date="2024-05" db="EMBL/GenBank/DDBJ databases">
        <authorList>
            <person name="Duchaud E."/>
        </authorList>
    </citation>
    <scope>NUCLEOTIDE SEQUENCE [LARGE SCALE GENOMIC DNA]</scope>
    <source>
        <strain evidence="6">Ena-SAMPLE-TAB-13-05-2024-13:56:06:370-140305</strain>
    </source>
</reference>
<dbReference type="SUPFAM" id="SSF47413">
    <property type="entry name" value="lambda repressor-like DNA-binding domains"/>
    <property type="match status" value="1"/>
</dbReference>
<evidence type="ECO:0000256" key="3">
    <source>
        <dbReference type="ARBA" id="ARBA00023163"/>
    </source>
</evidence>
<evidence type="ECO:0000256" key="2">
    <source>
        <dbReference type="ARBA" id="ARBA00023125"/>
    </source>
</evidence>
<evidence type="ECO:0000313" key="7">
    <source>
        <dbReference type="Proteomes" id="UP001497602"/>
    </source>
</evidence>
<dbReference type="InterPro" id="IPR001387">
    <property type="entry name" value="Cro/C1-type_HTH"/>
</dbReference>
<dbReference type="EMBL" id="CAXJRC010000011">
    <property type="protein sequence ID" value="CAL2105925.1"/>
    <property type="molecule type" value="Genomic_DNA"/>
</dbReference>
<organism evidence="6 7">
    <name type="scientific">Tenacibaculum vairaonense</name>
    <dbReference type="NCBI Taxonomy" id="3137860"/>
    <lineage>
        <taxon>Bacteria</taxon>
        <taxon>Pseudomonadati</taxon>
        <taxon>Bacteroidota</taxon>
        <taxon>Flavobacteriia</taxon>
        <taxon>Flavobacteriales</taxon>
        <taxon>Flavobacteriaceae</taxon>
        <taxon>Tenacibaculum</taxon>
    </lineage>
</organism>
<dbReference type="InterPro" id="IPR000843">
    <property type="entry name" value="HTH_LacI"/>
</dbReference>
<feature type="domain" description="HTH lacI-type" evidence="4">
    <location>
        <begin position="5"/>
        <end position="59"/>
    </location>
</feature>
<dbReference type="Gene3D" id="1.10.260.40">
    <property type="entry name" value="lambda repressor-like DNA-binding domains"/>
    <property type="match status" value="1"/>
</dbReference>